<reference evidence="1 2" key="2">
    <citation type="submission" date="2020-08" db="EMBL/GenBank/DDBJ databases">
        <authorList>
            <person name="Ueki A."/>
            <person name="Tonouchi A."/>
        </authorList>
    </citation>
    <scope>NUCLEOTIDE SEQUENCE [LARGE SCALE GENOMIC DNA]</scope>
    <source>
        <strain evidence="1 2">CTTW</strain>
    </source>
</reference>
<dbReference type="Proteomes" id="UP000515703">
    <property type="component" value="Chromosome"/>
</dbReference>
<gene>
    <name evidence="1" type="ORF">bsdcttw_24650</name>
</gene>
<reference evidence="1 2" key="1">
    <citation type="submission" date="2020-08" db="EMBL/GenBank/DDBJ databases">
        <title>Draft genome sequencing of an Anaerocolumna strain isolated from anoxic soil subjected to BSD treatment.</title>
        <authorList>
            <person name="Uek A."/>
            <person name="Tonouchi A."/>
        </authorList>
    </citation>
    <scope>NUCLEOTIDE SEQUENCE [LARGE SCALE GENOMIC DNA]</scope>
    <source>
        <strain evidence="1 2">CTTW</strain>
    </source>
</reference>
<accession>A0A7I8DQ34</accession>
<sequence length="148" mass="17145">MDCSDPRKFLLSVPYNYTEEMAYINNDILLTHKQKSINTGRLNYFLQNVEKGVPDCVFLTTFGLDGPASTSILKYNGDITYTDDSSRFGIPDRSRDESIRTYNVISFYLDQKNYKDKVISIDYHAITSDNKDIIVFSDITFLDVKRMY</sequence>
<keyword evidence="2" id="KW-1185">Reference proteome</keyword>
<organism evidence="1 2">
    <name type="scientific">Anaerocolumna chitinilytica</name>
    <dbReference type="NCBI Taxonomy" id="1727145"/>
    <lineage>
        <taxon>Bacteria</taxon>
        <taxon>Bacillati</taxon>
        <taxon>Bacillota</taxon>
        <taxon>Clostridia</taxon>
        <taxon>Lachnospirales</taxon>
        <taxon>Lachnospiraceae</taxon>
        <taxon>Anaerocolumna</taxon>
    </lineage>
</organism>
<name>A0A7I8DQ34_9FIRM</name>
<dbReference type="EMBL" id="AP023368">
    <property type="protein sequence ID" value="BCJ99424.1"/>
    <property type="molecule type" value="Genomic_DNA"/>
</dbReference>
<dbReference type="RefSeq" id="WP_185255194.1">
    <property type="nucleotide sequence ID" value="NZ_AP023368.1"/>
</dbReference>
<dbReference type="KEGG" id="acht:bsdcttw_24650"/>
<protein>
    <submittedName>
        <fullName evidence="1">Uncharacterized protein</fullName>
    </submittedName>
</protein>
<proteinExistence type="predicted"/>
<dbReference type="AlphaFoldDB" id="A0A7I8DQ34"/>
<evidence type="ECO:0000313" key="2">
    <source>
        <dbReference type="Proteomes" id="UP000515703"/>
    </source>
</evidence>
<evidence type="ECO:0000313" key="1">
    <source>
        <dbReference type="EMBL" id="BCJ99424.1"/>
    </source>
</evidence>